<dbReference type="Proteomes" id="UP001153076">
    <property type="component" value="Unassembled WGS sequence"/>
</dbReference>
<feature type="region of interest" description="Disordered" evidence="1">
    <location>
        <begin position="104"/>
        <end position="128"/>
    </location>
</feature>
<evidence type="ECO:0000256" key="1">
    <source>
        <dbReference type="SAM" id="MobiDB-lite"/>
    </source>
</evidence>
<feature type="compositionally biased region" description="Basic and acidic residues" evidence="1">
    <location>
        <begin position="76"/>
        <end position="89"/>
    </location>
</feature>
<organism evidence="2 3">
    <name type="scientific">Carnegiea gigantea</name>
    <dbReference type="NCBI Taxonomy" id="171969"/>
    <lineage>
        <taxon>Eukaryota</taxon>
        <taxon>Viridiplantae</taxon>
        <taxon>Streptophyta</taxon>
        <taxon>Embryophyta</taxon>
        <taxon>Tracheophyta</taxon>
        <taxon>Spermatophyta</taxon>
        <taxon>Magnoliopsida</taxon>
        <taxon>eudicotyledons</taxon>
        <taxon>Gunneridae</taxon>
        <taxon>Pentapetalae</taxon>
        <taxon>Caryophyllales</taxon>
        <taxon>Cactineae</taxon>
        <taxon>Cactaceae</taxon>
        <taxon>Cactoideae</taxon>
        <taxon>Echinocereeae</taxon>
        <taxon>Carnegiea</taxon>
    </lineage>
</organism>
<evidence type="ECO:0000313" key="2">
    <source>
        <dbReference type="EMBL" id="KAJ8450569.1"/>
    </source>
</evidence>
<feature type="compositionally biased region" description="Low complexity" evidence="1">
    <location>
        <begin position="26"/>
        <end position="36"/>
    </location>
</feature>
<comment type="caution">
    <text evidence="2">The sequence shown here is derived from an EMBL/GenBank/DDBJ whole genome shotgun (WGS) entry which is preliminary data.</text>
</comment>
<feature type="region of interest" description="Disordered" evidence="1">
    <location>
        <begin position="14"/>
        <end position="89"/>
    </location>
</feature>
<dbReference type="EMBL" id="JAKOGI010000014">
    <property type="protein sequence ID" value="KAJ8450569.1"/>
    <property type="molecule type" value="Genomic_DNA"/>
</dbReference>
<proteinExistence type="predicted"/>
<accession>A0A9Q1QQM4</accession>
<protein>
    <submittedName>
        <fullName evidence="2">Uncharacterized protein</fullName>
    </submittedName>
</protein>
<dbReference type="OrthoDB" id="1417722at2759"/>
<keyword evidence="3" id="KW-1185">Reference proteome</keyword>
<dbReference type="AlphaFoldDB" id="A0A9Q1QQM4"/>
<reference evidence="2" key="1">
    <citation type="submission" date="2022-04" db="EMBL/GenBank/DDBJ databases">
        <title>Carnegiea gigantea Genome sequencing and assembly v2.</title>
        <authorList>
            <person name="Copetti D."/>
            <person name="Sanderson M.J."/>
            <person name="Burquez A."/>
            <person name="Wojciechowski M.F."/>
        </authorList>
    </citation>
    <scope>NUCLEOTIDE SEQUENCE</scope>
    <source>
        <strain evidence="2">SGP5-SGP5p</strain>
        <tissue evidence="2">Aerial part</tissue>
    </source>
</reference>
<name>A0A9Q1QQM4_9CARY</name>
<sequence length="259" mass="28716">MKFMYVWKHDDVANGATKASESMENEAAPISDSSSASDEEGSTFEEVDKGTDNSASSLSLSLEAEVSGSSGDVDMTELRSKHAHDKDVSISSCKEVKEERCCTRDKNVVEEREARKRKRNKGQSGANEGMVVENEGEGIGDVIVRHQCTLEAVYSLKSKLEECQKSAIERIVWSPILKYKPFVMDRHLVHALVESRVPESKAFRIGQGEVPFSVYDVTLLTGLPVTGQHVTFDQGEGPCEVEDMVKEVIDDLISRERVR</sequence>
<feature type="compositionally biased region" description="Low complexity" evidence="1">
    <location>
        <begin position="54"/>
        <end position="71"/>
    </location>
</feature>
<gene>
    <name evidence="2" type="ORF">Cgig2_020206</name>
</gene>
<feature type="compositionally biased region" description="Basic and acidic residues" evidence="1">
    <location>
        <begin position="104"/>
        <end position="114"/>
    </location>
</feature>
<evidence type="ECO:0000313" key="3">
    <source>
        <dbReference type="Proteomes" id="UP001153076"/>
    </source>
</evidence>